<protein>
    <submittedName>
        <fullName evidence="7">Energy-coupling factor transport system permease protein</fullName>
    </submittedName>
</protein>
<reference evidence="7 8" key="1">
    <citation type="submission" date="2023-07" db="EMBL/GenBank/DDBJ databases">
        <title>Genomic Encyclopedia of Type Strains, Phase IV (KMG-IV): sequencing the most valuable type-strain genomes for metagenomic binning, comparative biology and taxonomic classification.</title>
        <authorList>
            <person name="Goeker M."/>
        </authorList>
    </citation>
    <scope>NUCLEOTIDE SEQUENCE [LARGE SCALE GENOMIC DNA]</scope>
    <source>
        <strain evidence="7 8">DSM 12751</strain>
    </source>
</reference>
<dbReference type="PANTHER" id="PTHR34857:SF2">
    <property type="entry name" value="SLL0384 PROTEIN"/>
    <property type="match status" value="1"/>
</dbReference>
<evidence type="ECO:0000313" key="7">
    <source>
        <dbReference type="EMBL" id="MDQ0165306.1"/>
    </source>
</evidence>
<dbReference type="InterPro" id="IPR003339">
    <property type="entry name" value="ABC/ECF_trnsptr_transmembrane"/>
</dbReference>
<gene>
    <name evidence="7" type="ORF">J2S11_001206</name>
</gene>
<name>A0ABT9VWD3_9BACI</name>
<keyword evidence="3 6" id="KW-0812">Transmembrane</keyword>
<keyword evidence="8" id="KW-1185">Reference proteome</keyword>
<comment type="caution">
    <text evidence="7">The sequence shown here is derived from an EMBL/GenBank/DDBJ whole genome shotgun (WGS) entry which is preliminary data.</text>
</comment>
<evidence type="ECO:0000256" key="5">
    <source>
        <dbReference type="ARBA" id="ARBA00023136"/>
    </source>
</evidence>
<dbReference type="Proteomes" id="UP001235840">
    <property type="component" value="Unassembled WGS sequence"/>
</dbReference>
<evidence type="ECO:0000256" key="2">
    <source>
        <dbReference type="ARBA" id="ARBA00022475"/>
    </source>
</evidence>
<dbReference type="EMBL" id="JAUSTY010000004">
    <property type="protein sequence ID" value="MDQ0165306.1"/>
    <property type="molecule type" value="Genomic_DNA"/>
</dbReference>
<evidence type="ECO:0000313" key="8">
    <source>
        <dbReference type="Proteomes" id="UP001235840"/>
    </source>
</evidence>
<dbReference type="PANTHER" id="PTHR34857">
    <property type="entry name" value="SLL0384 PROTEIN"/>
    <property type="match status" value="1"/>
</dbReference>
<sequence length="236" mass="26152">MSDQRRKWQVEFDPRLLLLLLLSLSGVVFLAEKNTLLWLVGFMSILLILQGMTKAVISFLLVAVACYSLQVWDTLFQKGLLTIVLFFTHIGLRLLPVMMASYALSCVPSGKLIAALRKCHIPAGILVALAVGARFLPVIRSEFEAIQLSARLRGLSIATPTNWIRPLKTFEHSIVPLLMKSLKIADELAASATTKGIDAPFVKTSLHRVAFQGRDIVVLFTFGMVMWAAFYFGGQT</sequence>
<proteinExistence type="predicted"/>
<dbReference type="RefSeq" id="WP_307392234.1">
    <property type="nucleotide sequence ID" value="NZ_BAAADK010000045.1"/>
</dbReference>
<feature type="transmembrane region" description="Helical" evidence="6">
    <location>
        <begin position="12"/>
        <end position="31"/>
    </location>
</feature>
<keyword evidence="5 6" id="KW-0472">Membrane</keyword>
<feature type="transmembrane region" description="Helical" evidence="6">
    <location>
        <begin position="216"/>
        <end position="234"/>
    </location>
</feature>
<accession>A0ABT9VWD3</accession>
<evidence type="ECO:0000256" key="4">
    <source>
        <dbReference type="ARBA" id="ARBA00022989"/>
    </source>
</evidence>
<feature type="transmembrane region" description="Helical" evidence="6">
    <location>
        <begin position="120"/>
        <end position="139"/>
    </location>
</feature>
<organism evidence="7 8">
    <name type="scientific">Caldalkalibacillus horti</name>
    <dbReference type="NCBI Taxonomy" id="77523"/>
    <lineage>
        <taxon>Bacteria</taxon>
        <taxon>Bacillati</taxon>
        <taxon>Bacillota</taxon>
        <taxon>Bacilli</taxon>
        <taxon>Bacillales</taxon>
        <taxon>Bacillaceae</taxon>
        <taxon>Caldalkalibacillus</taxon>
    </lineage>
</organism>
<evidence type="ECO:0000256" key="6">
    <source>
        <dbReference type="SAM" id="Phobius"/>
    </source>
</evidence>
<feature type="transmembrane region" description="Helical" evidence="6">
    <location>
        <begin position="79"/>
        <end position="100"/>
    </location>
</feature>
<evidence type="ECO:0000256" key="3">
    <source>
        <dbReference type="ARBA" id="ARBA00022692"/>
    </source>
</evidence>
<dbReference type="CDD" id="cd16914">
    <property type="entry name" value="EcfT"/>
    <property type="match status" value="1"/>
</dbReference>
<dbReference type="InterPro" id="IPR051611">
    <property type="entry name" value="ECF_transporter_component"/>
</dbReference>
<keyword evidence="4 6" id="KW-1133">Transmembrane helix</keyword>
<comment type="subcellular location">
    <subcellularLocation>
        <location evidence="1">Membrane</location>
        <topology evidence="1">Multi-pass membrane protein</topology>
    </subcellularLocation>
</comment>
<feature type="transmembrane region" description="Helical" evidence="6">
    <location>
        <begin position="37"/>
        <end position="67"/>
    </location>
</feature>
<keyword evidence="2" id="KW-1003">Cell membrane</keyword>
<evidence type="ECO:0000256" key="1">
    <source>
        <dbReference type="ARBA" id="ARBA00004141"/>
    </source>
</evidence>
<dbReference type="Pfam" id="PF02361">
    <property type="entry name" value="CbiQ"/>
    <property type="match status" value="1"/>
</dbReference>